<feature type="transmembrane region" description="Helical" evidence="6">
    <location>
        <begin position="200"/>
        <end position="231"/>
    </location>
</feature>
<accession>A0A6B2FXS1</accession>
<comment type="similarity">
    <text evidence="2">Belongs to the SURF4 family.</text>
</comment>
<comment type="subcellular location">
    <subcellularLocation>
        <location evidence="1">Membrane</location>
        <topology evidence="1">Multi-pass membrane protein</topology>
    </subcellularLocation>
</comment>
<feature type="transmembrane region" description="Helical" evidence="6">
    <location>
        <begin position="74"/>
        <end position="99"/>
    </location>
</feature>
<evidence type="ECO:0000256" key="1">
    <source>
        <dbReference type="ARBA" id="ARBA00004141"/>
    </source>
</evidence>
<evidence type="ECO:0000256" key="2">
    <source>
        <dbReference type="ARBA" id="ARBA00006945"/>
    </source>
</evidence>
<evidence type="ECO:0000256" key="3">
    <source>
        <dbReference type="ARBA" id="ARBA00022692"/>
    </source>
</evidence>
<dbReference type="AlphaFoldDB" id="A0A6B2FXS1"/>
<evidence type="ECO:0000256" key="4">
    <source>
        <dbReference type="ARBA" id="ARBA00022989"/>
    </source>
</evidence>
<feature type="transmembrane region" description="Helical" evidence="6">
    <location>
        <begin position="256"/>
        <end position="275"/>
    </location>
</feature>
<feature type="transmembrane region" description="Helical" evidence="6">
    <location>
        <begin position="105"/>
        <end position="122"/>
    </location>
</feature>
<evidence type="ECO:0000313" key="7">
    <source>
        <dbReference type="EMBL" id="NDJ96040.1"/>
    </source>
</evidence>
<evidence type="ECO:0000256" key="5">
    <source>
        <dbReference type="ARBA" id="ARBA00023136"/>
    </source>
</evidence>
<dbReference type="Pfam" id="PF02077">
    <property type="entry name" value="SURF4"/>
    <property type="match status" value="1"/>
</dbReference>
<name>A0A6B2FXS1_MYXSQ</name>
<sequence>MDFIAAHKNIIPPQKKIIEQAEAYAEFTVRKSKFVLPYMAKFCILSTFFEDSFRMWFQWPEQRDYFNYVWKCGIIFSNFLVLFNLIGQIIPAILVALNIRAVHSSYFLLLLVIIQGIIYKVIFNAQYLMKSAAILGGLVLLLASYREEIKSVMFASLPNLENAYSSPKSILQLGGRILLVLMFLTLFISEKEWNSVFTWLRLFVGLGLIITILVGYKTTLTGLVAATWLMVNNLIHNSFWKYAAHSHQHDYFKFDFFQNMSIIGGLLLLVSIGPGRASMDERKKRW</sequence>
<keyword evidence="4 6" id="KW-1133">Transmembrane helix</keyword>
<dbReference type="GO" id="GO:0016020">
    <property type="term" value="C:membrane"/>
    <property type="evidence" value="ECO:0007669"/>
    <property type="project" value="UniProtKB-SubCell"/>
</dbReference>
<organism evidence="7">
    <name type="scientific">Myxobolus squamalis</name>
    <name type="common">Myxosporean</name>
    <dbReference type="NCBI Taxonomy" id="59785"/>
    <lineage>
        <taxon>Eukaryota</taxon>
        <taxon>Metazoa</taxon>
        <taxon>Cnidaria</taxon>
        <taxon>Myxozoa</taxon>
        <taxon>Myxosporea</taxon>
        <taxon>Bivalvulida</taxon>
        <taxon>Platysporina</taxon>
        <taxon>Myxobolidae</taxon>
        <taxon>Myxobolus</taxon>
    </lineage>
</organism>
<dbReference type="EMBL" id="GHBR01000485">
    <property type="protein sequence ID" value="NDJ96040.1"/>
    <property type="molecule type" value="Transcribed_RNA"/>
</dbReference>
<evidence type="ECO:0000256" key="6">
    <source>
        <dbReference type="SAM" id="Phobius"/>
    </source>
</evidence>
<feature type="transmembrane region" description="Helical" evidence="6">
    <location>
        <begin position="127"/>
        <end position="145"/>
    </location>
</feature>
<reference evidence="7" key="1">
    <citation type="submission" date="2018-11" db="EMBL/GenBank/DDBJ databases">
        <title>Myxobolus squamalis genome and transcriptome.</title>
        <authorList>
            <person name="Yahalomi D."/>
            <person name="Atkinson S.D."/>
            <person name="Neuhof M."/>
            <person name="Chang E.S."/>
            <person name="Philippe H."/>
            <person name="Cartwright P."/>
            <person name="Bartholomew J.L."/>
            <person name="Huchon D."/>
        </authorList>
    </citation>
    <scope>NUCLEOTIDE SEQUENCE</scope>
    <source>
        <strain evidence="7">71B08</strain>
        <tissue evidence="7">Whole</tissue>
    </source>
</reference>
<keyword evidence="3 6" id="KW-0812">Transmembrane</keyword>
<feature type="transmembrane region" description="Helical" evidence="6">
    <location>
        <begin position="170"/>
        <end position="188"/>
    </location>
</feature>
<protein>
    <submittedName>
        <fullName evidence="7">Surfeit locus protein 4 (Trinotate prediction)</fullName>
    </submittedName>
</protein>
<keyword evidence="5 6" id="KW-0472">Membrane</keyword>
<proteinExistence type="inferred from homology"/>
<dbReference type="InterPro" id="IPR002995">
    <property type="entry name" value="Surf4"/>
</dbReference>